<protein>
    <submittedName>
        <fullName evidence="4">Uncharacterized protein</fullName>
    </submittedName>
</protein>
<evidence type="ECO:0000313" key="4">
    <source>
        <dbReference type="EMBL" id="OWF39152.1"/>
    </source>
</evidence>
<dbReference type="AlphaFoldDB" id="A0A210PRS4"/>
<reference evidence="4 5" key="1">
    <citation type="journal article" date="2017" name="Nat. Ecol. Evol.">
        <title>Scallop genome provides insights into evolution of bilaterian karyotype and development.</title>
        <authorList>
            <person name="Wang S."/>
            <person name="Zhang J."/>
            <person name="Jiao W."/>
            <person name="Li J."/>
            <person name="Xun X."/>
            <person name="Sun Y."/>
            <person name="Guo X."/>
            <person name="Huan P."/>
            <person name="Dong B."/>
            <person name="Zhang L."/>
            <person name="Hu X."/>
            <person name="Sun X."/>
            <person name="Wang J."/>
            <person name="Zhao C."/>
            <person name="Wang Y."/>
            <person name="Wang D."/>
            <person name="Huang X."/>
            <person name="Wang R."/>
            <person name="Lv J."/>
            <person name="Li Y."/>
            <person name="Zhang Z."/>
            <person name="Liu B."/>
            <person name="Lu W."/>
            <person name="Hui Y."/>
            <person name="Liang J."/>
            <person name="Zhou Z."/>
            <person name="Hou R."/>
            <person name="Li X."/>
            <person name="Liu Y."/>
            <person name="Li H."/>
            <person name="Ning X."/>
            <person name="Lin Y."/>
            <person name="Zhao L."/>
            <person name="Xing Q."/>
            <person name="Dou J."/>
            <person name="Li Y."/>
            <person name="Mao J."/>
            <person name="Guo H."/>
            <person name="Dou H."/>
            <person name="Li T."/>
            <person name="Mu C."/>
            <person name="Jiang W."/>
            <person name="Fu Q."/>
            <person name="Fu X."/>
            <person name="Miao Y."/>
            <person name="Liu J."/>
            <person name="Yu Q."/>
            <person name="Li R."/>
            <person name="Liao H."/>
            <person name="Li X."/>
            <person name="Kong Y."/>
            <person name="Jiang Z."/>
            <person name="Chourrout D."/>
            <person name="Li R."/>
            <person name="Bao Z."/>
        </authorList>
    </citation>
    <scope>NUCLEOTIDE SEQUENCE [LARGE SCALE GENOMIC DNA]</scope>
    <source>
        <strain evidence="4 5">PY_sf001</strain>
    </source>
</reference>
<name>A0A210PRS4_MIZYE</name>
<dbReference type="Proteomes" id="UP000242188">
    <property type="component" value="Unassembled WGS sequence"/>
</dbReference>
<feature type="transmembrane region" description="Helical" evidence="2">
    <location>
        <begin position="201"/>
        <end position="224"/>
    </location>
</feature>
<evidence type="ECO:0000313" key="5">
    <source>
        <dbReference type="Proteomes" id="UP000242188"/>
    </source>
</evidence>
<evidence type="ECO:0000256" key="1">
    <source>
        <dbReference type="SAM" id="MobiDB-lite"/>
    </source>
</evidence>
<feature type="compositionally biased region" description="Basic residues" evidence="1">
    <location>
        <begin position="294"/>
        <end position="310"/>
    </location>
</feature>
<dbReference type="EMBL" id="NEDP02005539">
    <property type="protein sequence ID" value="OWF39152.1"/>
    <property type="molecule type" value="Genomic_DNA"/>
</dbReference>
<feature type="region of interest" description="Disordered" evidence="1">
    <location>
        <begin position="286"/>
        <end position="322"/>
    </location>
</feature>
<proteinExistence type="predicted"/>
<keyword evidence="2" id="KW-0812">Transmembrane</keyword>
<keyword evidence="5" id="KW-1185">Reference proteome</keyword>
<feature type="chain" id="PRO_5013075154" evidence="3">
    <location>
        <begin position="24"/>
        <end position="393"/>
    </location>
</feature>
<feature type="region of interest" description="Disordered" evidence="1">
    <location>
        <begin position="348"/>
        <end position="393"/>
    </location>
</feature>
<accession>A0A210PRS4</accession>
<evidence type="ECO:0000256" key="2">
    <source>
        <dbReference type="SAM" id="Phobius"/>
    </source>
</evidence>
<sequence>MLIHAGWRLLLLLVIGVVHNAECQQMQVVISHIRYSCPLYPCSLRICGYVLPSLRLCPIHTTTCPNTNCQDVIILSPSLAGNNVGLSLDYPPQLKSILNIKVYFPQPGSTSTCGSSLRDSCWDFTYTSTNLITGSSLSFQVQISKSVSTLTSSPSTASTTSTKRTTLRAVVSTLRPAPTAKPLPTPFKANSQADDRDGFPAAGAFGIALGVAVLILFLVIIICLCCKKKKKETVVAVVSSPRTTEKLVYPAPLRYEEYMKSGPLPVVQDVIDGDGGSDTSCYQIEMVADTNTPKSKKKRKNKRKSGKHSKRERDVNNESDFSRTTGENYHIAVDTFFINAATMSQSENTATPLTLPQPTPKERTPSKKYKKKRKMASYDFTEFDGNSDRYNHM</sequence>
<dbReference type="OrthoDB" id="10418965at2759"/>
<feature type="signal peptide" evidence="3">
    <location>
        <begin position="1"/>
        <end position="23"/>
    </location>
</feature>
<keyword evidence="2" id="KW-1133">Transmembrane helix</keyword>
<comment type="caution">
    <text evidence="4">The sequence shown here is derived from an EMBL/GenBank/DDBJ whole genome shotgun (WGS) entry which is preliminary data.</text>
</comment>
<keyword evidence="3" id="KW-0732">Signal</keyword>
<feature type="compositionally biased region" description="Basic residues" evidence="1">
    <location>
        <begin position="366"/>
        <end position="375"/>
    </location>
</feature>
<gene>
    <name evidence="4" type="ORF">KP79_PYT07155</name>
</gene>
<organism evidence="4 5">
    <name type="scientific">Mizuhopecten yessoensis</name>
    <name type="common">Japanese scallop</name>
    <name type="synonym">Patinopecten yessoensis</name>
    <dbReference type="NCBI Taxonomy" id="6573"/>
    <lineage>
        <taxon>Eukaryota</taxon>
        <taxon>Metazoa</taxon>
        <taxon>Spiralia</taxon>
        <taxon>Lophotrochozoa</taxon>
        <taxon>Mollusca</taxon>
        <taxon>Bivalvia</taxon>
        <taxon>Autobranchia</taxon>
        <taxon>Pteriomorphia</taxon>
        <taxon>Pectinida</taxon>
        <taxon>Pectinoidea</taxon>
        <taxon>Pectinidae</taxon>
        <taxon>Mizuhopecten</taxon>
    </lineage>
</organism>
<evidence type="ECO:0000256" key="3">
    <source>
        <dbReference type="SAM" id="SignalP"/>
    </source>
</evidence>
<keyword evidence="2" id="KW-0472">Membrane</keyword>